<reference evidence="2" key="1">
    <citation type="journal article" date="2022" name="Mol. Ecol. Resour.">
        <title>The genomes of chicory, endive, great burdock and yacon provide insights into Asteraceae palaeo-polyploidization history and plant inulin production.</title>
        <authorList>
            <person name="Fan W."/>
            <person name="Wang S."/>
            <person name="Wang H."/>
            <person name="Wang A."/>
            <person name="Jiang F."/>
            <person name="Liu H."/>
            <person name="Zhao H."/>
            <person name="Xu D."/>
            <person name="Zhang Y."/>
        </authorList>
    </citation>
    <scope>NUCLEOTIDE SEQUENCE [LARGE SCALE GENOMIC DNA]</scope>
    <source>
        <strain evidence="2">cv. Niubang</strain>
    </source>
</reference>
<reference evidence="1 2" key="2">
    <citation type="journal article" date="2022" name="Mol. Ecol. Resour.">
        <title>The genomes of chicory, endive, great burdock and yacon provide insights into Asteraceae paleo-polyploidization history and plant inulin production.</title>
        <authorList>
            <person name="Fan W."/>
            <person name="Wang S."/>
            <person name="Wang H."/>
            <person name="Wang A."/>
            <person name="Jiang F."/>
            <person name="Liu H."/>
            <person name="Zhao H."/>
            <person name="Xu D."/>
            <person name="Zhang Y."/>
        </authorList>
    </citation>
    <scope>NUCLEOTIDE SEQUENCE [LARGE SCALE GENOMIC DNA]</scope>
    <source>
        <strain evidence="2">cv. Niubang</strain>
    </source>
</reference>
<evidence type="ECO:0000313" key="1">
    <source>
        <dbReference type="EMBL" id="KAI3706730.1"/>
    </source>
</evidence>
<sequence>MYHYHMGNREGDRRSATGGGSARLSYSTFITQPVVDLQGTMPTSTPLFGLHTLRATSVPLVMILRLSSEIYLSWVILSKVDWIPFWQTLLEFQPHSVVVLKKRVLTNSFELYNIQDE</sequence>
<dbReference type="Proteomes" id="UP001055879">
    <property type="component" value="Linkage Group LG08"/>
</dbReference>
<organism evidence="1 2">
    <name type="scientific">Arctium lappa</name>
    <name type="common">Greater burdock</name>
    <name type="synonym">Lappa major</name>
    <dbReference type="NCBI Taxonomy" id="4217"/>
    <lineage>
        <taxon>Eukaryota</taxon>
        <taxon>Viridiplantae</taxon>
        <taxon>Streptophyta</taxon>
        <taxon>Embryophyta</taxon>
        <taxon>Tracheophyta</taxon>
        <taxon>Spermatophyta</taxon>
        <taxon>Magnoliopsida</taxon>
        <taxon>eudicotyledons</taxon>
        <taxon>Gunneridae</taxon>
        <taxon>Pentapetalae</taxon>
        <taxon>asterids</taxon>
        <taxon>campanulids</taxon>
        <taxon>Asterales</taxon>
        <taxon>Asteraceae</taxon>
        <taxon>Carduoideae</taxon>
        <taxon>Cardueae</taxon>
        <taxon>Arctiinae</taxon>
        <taxon>Arctium</taxon>
    </lineage>
</organism>
<comment type="caution">
    <text evidence="1">The sequence shown here is derived from an EMBL/GenBank/DDBJ whole genome shotgun (WGS) entry which is preliminary data.</text>
</comment>
<dbReference type="EMBL" id="CM042054">
    <property type="protein sequence ID" value="KAI3706730.1"/>
    <property type="molecule type" value="Genomic_DNA"/>
</dbReference>
<evidence type="ECO:0000313" key="2">
    <source>
        <dbReference type="Proteomes" id="UP001055879"/>
    </source>
</evidence>
<name>A0ACB9A9X4_ARCLA</name>
<protein>
    <submittedName>
        <fullName evidence="1">Uncharacterized protein</fullName>
    </submittedName>
</protein>
<gene>
    <name evidence="1" type="ORF">L6452_24663</name>
</gene>
<proteinExistence type="predicted"/>
<keyword evidence="2" id="KW-1185">Reference proteome</keyword>
<accession>A0ACB9A9X4</accession>